<dbReference type="InterPro" id="IPR011008">
    <property type="entry name" value="Dimeric_a/b-barrel"/>
</dbReference>
<dbReference type="SUPFAM" id="SSF54909">
    <property type="entry name" value="Dimeric alpha+beta barrel"/>
    <property type="match status" value="1"/>
</dbReference>
<dbReference type="InterPro" id="IPR036388">
    <property type="entry name" value="WH-like_DNA-bd_sf"/>
</dbReference>
<keyword evidence="1" id="KW-0805">Transcription regulation</keyword>
<dbReference type="PROSITE" id="PS00519">
    <property type="entry name" value="HTH_ASNC_1"/>
    <property type="match status" value="1"/>
</dbReference>
<gene>
    <name evidence="5" type="ORF">H9636_05105</name>
</gene>
<evidence type="ECO:0000256" key="1">
    <source>
        <dbReference type="ARBA" id="ARBA00023015"/>
    </source>
</evidence>
<dbReference type="InterPro" id="IPR036390">
    <property type="entry name" value="WH_DNA-bd_sf"/>
</dbReference>
<sequence>MDELDKEILLILQEKGRISMTELGKEVALSQPAVTERVRRMEGKGIIDHYRAIVRAEKINKPISAFLLFHTKSCENFVEFCNQSKDVVELHRISGQYNFLVKVVTETLQSLEAAINEMGIYGDSTTLIVLSSPIENDKLIPIIKNK</sequence>
<dbReference type="Gene3D" id="1.10.10.10">
    <property type="entry name" value="Winged helix-like DNA-binding domain superfamily/Winged helix DNA-binding domain"/>
    <property type="match status" value="1"/>
</dbReference>
<name>A0ABR8XB40_9BACL</name>
<dbReference type="Gene3D" id="3.30.70.920">
    <property type="match status" value="1"/>
</dbReference>
<dbReference type="PROSITE" id="PS50956">
    <property type="entry name" value="HTH_ASNC_2"/>
    <property type="match status" value="1"/>
</dbReference>
<dbReference type="PRINTS" id="PR00033">
    <property type="entry name" value="HTHASNC"/>
</dbReference>
<evidence type="ECO:0000259" key="4">
    <source>
        <dbReference type="PROSITE" id="PS50956"/>
    </source>
</evidence>
<dbReference type="InterPro" id="IPR019887">
    <property type="entry name" value="Tscrpt_reg_AsnC/Lrp_C"/>
</dbReference>
<keyword evidence="3" id="KW-0804">Transcription</keyword>
<dbReference type="SMART" id="SM00344">
    <property type="entry name" value="HTH_ASNC"/>
    <property type="match status" value="1"/>
</dbReference>
<comment type="caution">
    <text evidence="5">The sequence shown here is derived from an EMBL/GenBank/DDBJ whole genome shotgun (WGS) entry which is preliminary data.</text>
</comment>
<dbReference type="EMBL" id="JACSQA010000004">
    <property type="protein sequence ID" value="MBD8026031.1"/>
    <property type="molecule type" value="Genomic_DNA"/>
</dbReference>
<protein>
    <submittedName>
        <fullName evidence="5">Lrp/AsnC family transcriptional regulator</fullName>
    </submittedName>
</protein>
<feature type="domain" description="HTH asnC-type" evidence="4">
    <location>
        <begin position="1"/>
        <end position="62"/>
    </location>
</feature>
<dbReference type="Pfam" id="PF13404">
    <property type="entry name" value="HTH_AsnC-type"/>
    <property type="match status" value="1"/>
</dbReference>
<keyword evidence="2" id="KW-0238">DNA-binding</keyword>
<dbReference type="CDD" id="cd00090">
    <property type="entry name" value="HTH_ARSR"/>
    <property type="match status" value="1"/>
</dbReference>
<dbReference type="InterPro" id="IPR000485">
    <property type="entry name" value="AsnC-type_HTH_dom"/>
</dbReference>
<dbReference type="RefSeq" id="WP_191706544.1">
    <property type="nucleotide sequence ID" value="NZ_JACSQA010000004.1"/>
</dbReference>
<evidence type="ECO:0000256" key="3">
    <source>
        <dbReference type="ARBA" id="ARBA00023163"/>
    </source>
</evidence>
<organism evidence="5 6">
    <name type="scientific">Ureibacillus galli</name>
    <dbReference type="NCBI Taxonomy" id="2762222"/>
    <lineage>
        <taxon>Bacteria</taxon>
        <taxon>Bacillati</taxon>
        <taxon>Bacillota</taxon>
        <taxon>Bacilli</taxon>
        <taxon>Bacillales</taxon>
        <taxon>Caryophanaceae</taxon>
        <taxon>Ureibacillus</taxon>
    </lineage>
</organism>
<evidence type="ECO:0000313" key="5">
    <source>
        <dbReference type="EMBL" id="MBD8026031.1"/>
    </source>
</evidence>
<dbReference type="Proteomes" id="UP000640930">
    <property type="component" value="Unassembled WGS sequence"/>
</dbReference>
<proteinExistence type="predicted"/>
<dbReference type="InterPro" id="IPR011991">
    <property type="entry name" value="ArsR-like_HTH"/>
</dbReference>
<accession>A0ABR8XB40</accession>
<keyword evidence="6" id="KW-1185">Reference proteome</keyword>
<dbReference type="SUPFAM" id="SSF46785">
    <property type="entry name" value="Winged helix' DNA-binding domain"/>
    <property type="match status" value="1"/>
</dbReference>
<dbReference type="Pfam" id="PF01037">
    <property type="entry name" value="AsnC_trans_reg"/>
    <property type="match status" value="1"/>
</dbReference>
<evidence type="ECO:0000313" key="6">
    <source>
        <dbReference type="Proteomes" id="UP000640930"/>
    </source>
</evidence>
<dbReference type="InterPro" id="IPR019885">
    <property type="entry name" value="Tscrpt_reg_HTH_AsnC-type_CS"/>
</dbReference>
<reference evidence="5 6" key="1">
    <citation type="submission" date="2020-08" db="EMBL/GenBank/DDBJ databases">
        <title>A Genomic Blueprint of the Chicken Gut Microbiome.</title>
        <authorList>
            <person name="Gilroy R."/>
            <person name="Ravi A."/>
            <person name="Getino M."/>
            <person name="Pursley I."/>
            <person name="Horton D.L."/>
            <person name="Alikhan N.-F."/>
            <person name="Baker D."/>
            <person name="Gharbi K."/>
            <person name="Hall N."/>
            <person name="Watson M."/>
            <person name="Adriaenssens E.M."/>
            <person name="Foster-Nyarko E."/>
            <person name="Jarju S."/>
            <person name="Secka A."/>
            <person name="Antonio M."/>
            <person name="Oren A."/>
            <person name="Chaudhuri R."/>
            <person name="La Ragione R.M."/>
            <person name="Hildebrand F."/>
            <person name="Pallen M.J."/>
        </authorList>
    </citation>
    <scope>NUCLEOTIDE SEQUENCE [LARGE SCALE GENOMIC DNA]</scope>
    <source>
        <strain evidence="5 6">Re31</strain>
    </source>
</reference>
<dbReference type="PANTHER" id="PTHR30154">
    <property type="entry name" value="LEUCINE-RESPONSIVE REGULATORY PROTEIN"/>
    <property type="match status" value="1"/>
</dbReference>
<dbReference type="InterPro" id="IPR019888">
    <property type="entry name" value="Tscrpt_reg_AsnC-like"/>
</dbReference>
<dbReference type="PANTHER" id="PTHR30154:SF20">
    <property type="entry name" value="LEUCINE-RESPONSIVE REGULATORY PROTEIN"/>
    <property type="match status" value="1"/>
</dbReference>
<evidence type="ECO:0000256" key="2">
    <source>
        <dbReference type="ARBA" id="ARBA00023125"/>
    </source>
</evidence>